<dbReference type="OrthoDB" id="9810449at2"/>
<dbReference type="NCBIfam" id="TIGR01460">
    <property type="entry name" value="HAD-SF-IIA"/>
    <property type="match status" value="1"/>
</dbReference>
<dbReference type="GO" id="GO:0016791">
    <property type="term" value="F:phosphatase activity"/>
    <property type="evidence" value="ECO:0007669"/>
    <property type="project" value="TreeGrafter"/>
</dbReference>
<dbReference type="InterPro" id="IPR023214">
    <property type="entry name" value="HAD_sf"/>
</dbReference>
<dbReference type="Pfam" id="PF13344">
    <property type="entry name" value="Hydrolase_6"/>
    <property type="match status" value="1"/>
</dbReference>
<dbReference type="InterPro" id="IPR006357">
    <property type="entry name" value="HAD-SF_hydro_IIA"/>
</dbReference>
<evidence type="ECO:0000313" key="2">
    <source>
        <dbReference type="EMBL" id="QPS01046.1"/>
    </source>
</evidence>
<keyword evidence="4" id="KW-1185">Reference proteome</keyword>
<keyword evidence="2" id="KW-0378">Hydrolase</keyword>
<reference evidence="1" key="2">
    <citation type="submission" date="2022-09" db="EMBL/GenBank/DDBJ databases">
        <title>Aerococcus urinae taxonomy study.</title>
        <authorList>
            <person name="Christensen J."/>
            <person name="Senneby E."/>
        </authorList>
    </citation>
    <scope>NUCLEOTIDE SEQUENCE</scope>
    <source>
        <strain evidence="1">NLD-066-U95</strain>
    </source>
</reference>
<gene>
    <name evidence="2" type="ORF">I6G68_06525</name>
    <name evidence="1" type="ORF">ODY43_01795</name>
</gene>
<dbReference type="Pfam" id="PF13242">
    <property type="entry name" value="Hydrolase_like"/>
    <property type="match status" value="1"/>
</dbReference>
<organism evidence="2 3">
    <name type="scientific">Aerococcus urinae</name>
    <dbReference type="NCBI Taxonomy" id="1376"/>
    <lineage>
        <taxon>Bacteria</taxon>
        <taxon>Bacillati</taxon>
        <taxon>Bacillota</taxon>
        <taxon>Bacilli</taxon>
        <taxon>Lactobacillales</taxon>
        <taxon>Aerococcaceae</taxon>
        <taxon>Aerococcus</taxon>
    </lineage>
</organism>
<evidence type="ECO:0000313" key="1">
    <source>
        <dbReference type="EMBL" id="MCY3052739.1"/>
    </source>
</evidence>
<dbReference type="PANTHER" id="PTHR19288">
    <property type="entry name" value="4-NITROPHENYLPHOSPHATASE-RELATED"/>
    <property type="match status" value="1"/>
</dbReference>
<dbReference type="GeneID" id="35767169"/>
<dbReference type="EMBL" id="JAOTML010000001">
    <property type="protein sequence ID" value="MCY3052739.1"/>
    <property type="molecule type" value="Genomic_DNA"/>
</dbReference>
<evidence type="ECO:0000313" key="3">
    <source>
        <dbReference type="Proteomes" id="UP000594771"/>
    </source>
</evidence>
<dbReference type="Proteomes" id="UP000594771">
    <property type="component" value="Chromosome"/>
</dbReference>
<dbReference type="GO" id="GO:0005737">
    <property type="term" value="C:cytoplasm"/>
    <property type="evidence" value="ECO:0007669"/>
    <property type="project" value="TreeGrafter"/>
</dbReference>
<dbReference type="AlphaFoldDB" id="A0A0X8FEE5"/>
<accession>A0A0X8FEE5</accession>
<protein>
    <submittedName>
        <fullName evidence="2">HAD-IIA family hydrolase</fullName>
    </submittedName>
</protein>
<dbReference type="RefSeq" id="WP_060778096.1">
    <property type="nucleotide sequence ID" value="NZ_CAJHLF010000010.1"/>
</dbReference>
<dbReference type="SUPFAM" id="SSF56784">
    <property type="entry name" value="HAD-like"/>
    <property type="match status" value="1"/>
</dbReference>
<dbReference type="KEGG" id="aun:AWM73_03530"/>
<proteinExistence type="predicted"/>
<dbReference type="Gene3D" id="3.40.50.1000">
    <property type="entry name" value="HAD superfamily/HAD-like"/>
    <property type="match status" value="2"/>
</dbReference>
<dbReference type="Proteomes" id="UP001069145">
    <property type="component" value="Unassembled WGS sequence"/>
</dbReference>
<dbReference type="InterPro" id="IPR036412">
    <property type="entry name" value="HAD-like_sf"/>
</dbReference>
<dbReference type="EMBL" id="CP065662">
    <property type="protein sequence ID" value="QPS01046.1"/>
    <property type="molecule type" value="Genomic_DNA"/>
</dbReference>
<sequence length="274" mass="30635">MRKAKKIKGLLIDLDGTVYRGKSPIKGAKAFIEKLITSQTPFLFLTNNSMRSHQEVQAFLEKEHHILVDPERVYSSVDALVYALKDAYHQVNHQQAAYIIGSEILKKSVSDLGFELRTNIDQQIDLVVVGLNQSVFYDQLAQAAIAVQRGADFYLTNPDIQFPDERGFVPGAGSLGRMISEVSRTRPMVCGKPEKLIMSGALAKLGLQVDEVAMLGDNLTTDILAANRMDMPAILIETGVHHKEDLEHFSGRPDYIVKDYEELGKLWQEISDFT</sequence>
<evidence type="ECO:0000313" key="4">
    <source>
        <dbReference type="Proteomes" id="UP001069145"/>
    </source>
</evidence>
<dbReference type="PANTHER" id="PTHR19288:SF46">
    <property type="entry name" value="HALOACID DEHALOGENASE-LIKE HYDROLASE DOMAIN-CONTAINING PROTEIN 2"/>
    <property type="match status" value="1"/>
</dbReference>
<reference evidence="2 3" key="1">
    <citation type="submission" date="2020-12" db="EMBL/GenBank/DDBJ databases">
        <title>FDA dAtabase for Regulatory Grade micrObial Sequences (FDA-ARGOS): Supporting development and validation of Infectious Disease Dx tests.</title>
        <authorList>
            <person name="Sproer C."/>
            <person name="Gronow S."/>
            <person name="Severitt S."/>
            <person name="Schroder I."/>
            <person name="Tallon L."/>
            <person name="Sadzewicz L."/>
            <person name="Zhao X."/>
            <person name="Boylan J."/>
            <person name="Ott S."/>
            <person name="Bowen H."/>
            <person name="Vavikolanu K."/>
            <person name="Mehta A."/>
            <person name="Aluvathingal J."/>
            <person name="Nadendla S."/>
            <person name="Lowell S."/>
            <person name="Myers T."/>
            <person name="Yan Y."/>
            <person name="Sichtig H."/>
        </authorList>
    </citation>
    <scope>NUCLEOTIDE SEQUENCE [LARGE SCALE GENOMIC DNA]</scope>
    <source>
        <strain evidence="2 3">FDAARGOS_911</strain>
    </source>
</reference>
<name>A0A0X8FEE5_9LACT</name>